<keyword evidence="6" id="KW-1185">Reference proteome</keyword>
<dbReference type="Gene3D" id="3.10.129.110">
    <property type="entry name" value="Polyketide synthase dehydratase"/>
    <property type="match status" value="2"/>
</dbReference>
<sequence>MPEPVAIVGMGCRWPGGVQSPLQFWEFLRGRRDGGADLGQHRYSADGFYHPNPERPGTMAQRGAFLLSEDVRLFDHSFVGISSLEAETMDPGQSKLLEVAYEALESAGQSFESAVWQPACTALQIGIVDLLAPWSVFPTVVAGHSSGEMAAAYAAGRLTAAEAIVSAYCRGLVLTQNRQSGSMLAVGLGLEAATSVYLRGHEDRVRVAAINSPGSVTLSGDTEAIEQISAALTESGVFNRLLKTGGNAYHSYHMAAIGQSYEDMINEGLSLIHGRNLCHREHRYQPIAWVLSVAPAKCHGELDTKGWAPYWRANLESCVRFSEAAATMTAAPNEPVHCFVEIRAHGALKGPLNQIAQSTGRSVSYVAAMVRHRDGLESVLNLAGNLFCLDYRRIDLAAVNAVDAQDGSGLQHGSIAVDLLPYRYAYGPVRYHESRLSKEYCFRNVIRHDPLGSKVPGSAERQPLWRNILRKKDLPWLEQYSVQKALGLIAMAVEAEIRSHRQSSVEMAITGYELRDIQIKSLLSIPEDDYGVEQAWVLFTGPMFQTISNIYSHHVGDVVEATINLNSTSGVVRGGESQYPMHPTALEGALMLSFIASHRGCPERVKGSFAPSRISHLYLKTGSQQASATVITNRRAARRTGGESAKDLQIRLDVEGFTWESHKDGTIGTFEKSRPLPARLIWKPDICLLSNHQAREMFPPAAGKR</sequence>
<evidence type="ECO:0000259" key="3">
    <source>
        <dbReference type="SMART" id="SM00825"/>
    </source>
</evidence>
<dbReference type="InterPro" id="IPR016035">
    <property type="entry name" value="Acyl_Trfase/lysoPLipase"/>
</dbReference>
<dbReference type="InterPro" id="IPR050091">
    <property type="entry name" value="PKS_NRPS_Biosynth_Enz"/>
</dbReference>
<dbReference type="InterPro" id="IPR016039">
    <property type="entry name" value="Thiolase-like"/>
</dbReference>
<evidence type="ECO:0008006" key="7">
    <source>
        <dbReference type="Google" id="ProtNLM"/>
    </source>
</evidence>
<dbReference type="Gene3D" id="3.30.70.250">
    <property type="entry name" value="Malonyl-CoA ACP transacylase, ACP-binding"/>
    <property type="match status" value="1"/>
</dbReference>
<feature type="domain" description="Ketosynthase family 3 (KS3)" evidence="3">
    <location>
        <begin position="5"/>
        <end position="296"/>
    </location>
</feature>
<name>A0ABR1U2U5_9PEZI</name>
<evidence type="ECO:0000256" key="2">
    <source>
        <dbReference type="ARBA" id="ARBA00022553"/>
    </source>
</evidence>
<dbReference type="InterPro" id="IPR014043">
    <property type="entry name" value="Acyl_transferase_dom"/>
</dbReference>
<dbReference type="Proteomes" id="UP001444661">
    <property type="component" value="Unassembled WGS sequence"/>
</dbReference>
<dbReference type="PANTHER" id="PTHR43775:SF50">
    <property type="entry name" value="HIGHLY REDUCING POLYKETIDE SYNTHASE SRDA"/>
    <property type="match status" value="1"/>
</dbReference>
<dbReference type="Gene3D" id="3.40.47.10">
    <property type="match status" value="1"/>
</dbReference>
<dbReference type="PANTHER" id="PTHR43775">
    <property type="entry name" value="FATTY ACID SYNTHASE"/>
    <property type="match status" value="1"/>
</dbReference>
<dbReference type="InterPro" id="IPR049551">
    <property type="entry name" value="PKS_DH_C"/>
</dbReference>
<dbReference type="InterPro" id="IPR020841">
    <property type="entry name" value="PKS_Beta-ketoAc_synthase_dom"/>
</dbReference>
<feature type="domain" description="Malonyl-CoA:ACP transacylase (MAT)" evidence="4">
    <location>
        <begin position="64"/>
        <end position="373"/>
    </location>
</feature>
<reference evidence="5 6" key="1">
    <citation type="submission" date="2023-01" db="EMBL/GenBank/DDBJ databases">
        <title>Analysis of 21 Apiospora genomes using comparative genomics revels a genus with tremendous synthesis potential of carbohydrate active enzymes and secondary metabolites.</title>
        <authorList>
            <person name="Sorensen T."/>
        </authorList>
    </citation>
    <scope>NUCLEOTIDE SEQUENCE [LARGE SCALE GENOMIC DNA]</scope>
    <source>
        <strain evidence="5 6">CBS 33761</strain>
    </source>
</reference>
<keyword evidence="2" id="KW-0597">Phosphoprotein</keyword>
<comment type="caution">
    <text evidence="5">The sequence shown here is derived from an EMBL/GenBank/DDBJ whole genome shotgun (WGS) entry which is preliminary data.</text>
</comment>
<accession>A0ABR1U2U5</accession>
<evidence type="ECO:0000256" key="1">
    <source>
        <dbReference type="ARBA" id="ARBA00022450"/>
    </source>
</evidence>
<dbReference type="SUPFAM" id="SSF53901">
    <property type="entry name" value="Thiolase-like"/>
    <property type="match status" value="1"/>
</dbReference>
<dbReference type="Pfam" id="PF00698">
    <property type="entry name" value="Acyl_transf_1"/>
    <property type="match status" value="1"/>
</dbReference>
<dbReference type="Pfam" id="PF14765">
    <property type="entry name" value="PS-DH"/>
    <property type="match status" value="1"/>
</dbReference>
<dbReference type="InterPro" id="IPR016036">
    <property type="entry name" value="Malonyl_transacylase_ACP-bd"/>
</dbReference>
<dbReference type="SMART" id="SM00827">
    <property type="entry name" value="PKS_AT"/>
    <property type="match status" value="1"/>
</dbReference>
<dbReference type="Gene3D" id="3.40.366.10">
    <property type="entry name" value="Malonyl-Coenzyme A Acyl Carrier Protein, domain 2"/>
    <property type="match status" value="1"/>
</dbReference>
<dbReference type="SUPFAM" id="SSF55048">
    <property type="entry name" value="Probable ACP-binding domain of malonyl-CoA ACP transacylase"/>
    <property type="match status" value="1"/>
</dbReference>
<dbReference type="EMBL" id="JAQQWK010000002">
    <property type="protein sequence ID" value="KAK8052263.1"/>
    <property type="molecule type" value="Genomic_DNA"/>
</dbReference>
<dbReference type="Gene3D" id="1.10.287.1960">
    <property type="match status" value="1"/>
</dbReference>
<dbReference type="Gene3D" id="3.30.70.3290">
    <property type="match status" value="1"/>
</dbReference>
<evidence type="ECO:0000313" key="6">
    <source>
        <dbReference type="Proteomes" id="UP001444661"/>
    </source>
</evidence>
<evidence type="ECO:0000313" key="5">
    <source>
        <dbReference type="EMBL" id="KAK8052263.1"/>
    </source>
</evidence>
<evidence type="ECO:0000259" key="4">
    <source>
        <dbReference type="SMART" id="SM00827"/>
    </source>
</evidence>
<gene>
    <name evidence="5" type="ORF">PG993_003648</name>
</gene>
<dbReference type="SMART" id="SM00825">
    <property type="entry name" value="PKS_KS"/>
    <property type="match status" value="1"/>
</dbReference>
<protein>
    <recommendedName>
        <fullName evidence="7">Polyketide synthase</fullName>
    </recommendedName>
</protein>
<dbReference type="SUPFAM" id="SSF52151">
    <property type="entry name" value="FabD/lysophospholipase-like"/>
    <property type="match status" value="1"/>
</dbReference>
<organism evidence="5 6">
    <name type="scientific">Apiospora rasikravindrae</name>
    <dbReference type="NCBI Taxonomy" id="990691"/>
    <lineage>
        <taxon>Eukaryota</taxon>
        <taxon>Fungi</taxon>
        <taxon>Dikarya</taxon>
        <taxon>Ascomycota</taxon>
        <taxon>Pezizomycotina</taxon>
        <taxon>Sordariomycetes</taxon>
        <taxon>Xylariomycetidae</taxon>
        <taxon>Amphisphaeriales</taxon>
        <taxon>Apiosporaceae</taxon>
        <taxon>Apiospora</taxon>
    </lineage>
</organism>
<proteinExistence type="predicted"/>
<dbReference type="InterPro" id="IPR042104">
    <property type="entry name" value="PKS_dehydratase_sf"/>
</dbReference>
<dbReference type="InterPro" id="IPR001227">
    <property type="entry name" value="Ac_transferase_dom_sf"/>
</dbReference>
<keyword evidence="1" id="KW-0596">Phosphopantetheine</keyword>